<dbReference type="EMBL" id="JAAIKC010000012">
    <property type="protein sequence ID" value="NEW09018.1"/>
    <property type="molecule type" value="Genomic_DNA"/>
</dbReference>
<proteinExistence type="predicted"/>
<name>A0A6G4A406_9BACL</name>
<organism evidence="1">
    <name type="scientific">Paenibacillus sp. SYP-B3998</name>
    <dbReference type="NCBI Taxonomy" id="2678564"/>
    <lineage>
        <taxon>Bacteria</taxon>
        <taxon>Bacillati</taxon>
        <taxon>Bacillota</taxon>
        <taxon>Bacilli</taxon>
        <taxon>Bacillales</taxon>
        <taxon>Paenibacillaceae</taxon>
        <taxon>Paenibacillus</taxon>
    </lineage>
</organism>
<sequence>MHVVLPKLTIYADKDFTILENIDPDFLWNTVRGDIKFSNILRSCDLNQFKMFIDVGPSGSLANIAKGVLRQENGIEIFGIWYHQSISFRDKEY</sequence>
<gene>
    <name evidence="1" type="ORF">GK047_23790</name>
</gene>
<reference evidence="1" key="1">
    <citation type="submission" date="2020-02" db="EMBL/GenBank/DDBJ databases">
        <authorList>
            <person name="Shen X.-R."/>
            <person name="Zhang Y.-X."/>
        </authorList>
    </citation>
    <scope>NUCLEOTIDE SEQUENCE</scope>
    <source>
        <strain evidence="1">SYP-B3998</strain>
    </source>
</reference>
<comment type="caution">
    <text evidence="1">The sequence shown here is derived from an EMBL/GenBank/DDBJ whole genome shotgun (WGS) entry which is preliminary data.</text>
</comment>
<evidence type="ECO:0000313" key="1">
    <source>
        <dbReference type="EMBL" id="NEW09018.1"/>
    </source>
</evidence>
<accession>A0A6G4A406</accession>
<dbReference type="RefSeq" id="WP_205516947.1">
    <property type="nucleotide sequence ID" value="NZ_JAAIKC010000012.1"/>
</dbReference>
<protein>
    <submittedName>
        <fullName evidence="1">Uncharacterized protein</fullName>
    </submittedName>
</protein>
<dbReference type="AlphaFoldDB" id="A0A6G4A406"/>